<keyword evidence="3" id="KW-1185">Reference proteome</keyword>
<dbReference type="AlphaFoldDB" id="A0A225WDK2"/>
<evidence type="ECO:0000313" key="3">
    <source>
        <dbReference type="Proteomes" id="UP000198211"/>
    </source>
</evidence>
<organism evidence="2 3">
    <name type="scientific">Phytophthora megakarya</name>
    <dbReference type="NCBI Taxonomy" id="4795"/>
    <lineage>
        <taxon>Eukaryota</taxon>
        <taxon>Sar</taxon>
        <taxon>Stramenopiles</taxon>
        <taxon>Oomycota</taxon>
        <taxon>Peronosporomycetes</taxon>
        <taxon>Peronosporales</taxon>
        <taxon>Peronosporaceae</taxon>
        <taxon>Phytophthora</taxon>
    </lineage>
</organism>
<dbReference type="SUPFAM" id="SSF56672">
    <property type="entry name" value="DNA/RNA polymerases"/>
    <property type="match status" value="1"/>
</dbReference>
<proteinExistence type="predicted"/>
<gene>
    <name evidence="2" type="ORF">PHMEG_00010628</name>
</gene>
<dbReference type="Pfam" id="PF07727">
    <property type="entry name" value="RVT_2"/>
    <property type="match status" value="1"/>
</dbReference>
<dbReference type="EMBL" id="NBNE01001074">
    <property type="protein sequence ID" value="OWZ15685.1"/>
    <property type="molecule type" value="Genomic_DNA"/>
</dbReference>
<reference evidence="3" key="1">
    <citation type="submission" date="2017-03" db="EMBL/GenBank/DDBJ databases">
        <title>Phytopthora megakarya and P. palmivora, two closely related causual agents of cacao black pod achieved similar genome size and gene model numbers by different mechanisms.</title>
        <authorList>
            <person name="Ali S."/>
            <person name="Shao J."/>
            <person name="Larry D.J."/>
            <person name="Kronmiller B."/>
            <person name="Shen D."/>
            <person name="Strem M.D."/>
            <person name="Melnick R.L."/>
            <person name="Guiltinan M.J."/>
            <person name="Tyler B.M."/>
            <person name="Meinhardt L.W."/>
            <person name="Bailey B.A."/>
        </authorList>
    </citation>
    <scope>NUCLEOTIDE SEQUENCE [LARGE SCALE GENOMIC DNA]</scope>
    <source>
        <strain evidence="3">zdho120</strain>
    </source>
</reference>
<evidence type="ECO:0000313" key="2">
    <source>
        <dbReference type="EMBL" id="OWZ15685.1"/>
    </source>
</evidence>
<dbReference type="CDD" id="cd09272">
    <property type="entry name" value="RNase_HI_RT_Ty1"/>
    <property type="match status" value="1"/>
</dbReference>
<accession>A0A225WDK2</accession>
<dbReference type="PANTHER" id="PTHR11439:SF440">
    <property type="entry name" value="INTEGRASE CATALYTIC DOMAIN-CONTAINING PROTEIN"/>
    <property type="match status" value="1"/>
</dbReference>
<feature type="domain" description="Reverse transcriptase Ty1/copia-type" evidence="1">
    <location>
        <begin position="72"/>
        <end position="314"/>
    </location>
</feature>
<dbReference type="InterPro" id="IPR043502">
    <property type="entry name" value="DNA/RNA_pol_sf"/>
</dbReference>
<protein>
    <submittedName>
        <fullName evidence="2">Integrase, catalytic core protein</fullName>
    </submittedName>
</protein>
<evidence type="ECO:0000259" key="1">
    <source>
        <dbReference type="Pfam" id="PF07727"/>
    </source>
</evidence>
<name>A0A225WDK2_9STRA</name>
<comment type="caution">
    <text evidence="2">The sequence shown here is derived from an EMBL/GenBank/DDBJ whole genome shotgun (WGS) entry which is preliminary data.</text>
</comment>
<dbReference type="OrthoDB" id="123721at2759"/>
<dbReference type="PANTHER" id="PTHR11439">
    <property type="entry name" value="GAG-POL-RELATED RETROTRANSPOSON"/>
    <property type="match status" value="1"/>
</dbReference>
<dbReference type="InterPro" id="IPR013103">
    <property type="entry name" value="RVT_2"/>
</dbReference>
<sequence>MCAVDQLSEKQKQAELLVAAENMANKNENSTVSKMAARIEPKSFKEAMACGDSLHWRKAIDEEGRSLIAHGTWKLVKLPKGKRALTSKWIFKIKYDALGNIERYKARLVIRGYEQIKYIDYEEIFAPVIRLESLRLLLALVAINDWECEQTDVDTAFLNGDLAEEVYMIQPEGLEEAGKEDLVCQLLQALYGLKQAPRAWHKKLTDYLKSKGFVKLDSDSCIYVRTGGSGVAIIGIYVDDLLLIADTASRIQEMKSMLSAGFKCKDMGAVHHILGLRVKRNRALKTLSIDQTAYAKGVIEKFNLMQLNPCKTPCDPNVILSKENCPKNEDERAQMKNKDYRGLVGSLMYLMTGSRPDIAFGIQCVSKYLNDPGLAHWNAAKRILRYVKGTIGYGLVIDGRSRTGKQLTAFVDSDYAKDIDTRRSVSGYVMQMGDCAITYSCKSQRTVALSSTEAEYMSLAHGVKEMLFLRELLMELGVQQHSTAVNVDNQSAIAMANNPVHHQRTKHIHSRYHFVRERVAMGDIFIEYVGTKDNVADLLTKSVTVDVLSALRGRLGVRDVRDDVEPQRNLRKKQAVEILDVLDTGWLENNSDSGGALGRAGSGPAEW</sequence>
<dbReference type="Proteomes" id="UP000198211">
    <property type="component" value="Unassembled WGS sequence"/>
</dbReference>